<feature type="transmembrane region" description="Helical" evidence="2">
    <location>
        <begin position="343"/>
        <end position="362"/>
    </location>
</feature>
<evidence type="ECO:0000256" key="1">
    <source>
        <dbReference type="SAM" id="Coils"/>
    </source>
</evidence>
<feature type="transmembrane region" description="Helical" evidence="2">
    <location>
        <begin position="457"/>
        <end position="480"/>
    </location>
</feature>
<sequence>MQEAKLGKEKMHGKLACGRPLVVCLASEKYLVVTAEKLSKGFQRSHFSSRQIPSTIITSIHAQRHHLSPSSSSSKTFLSPPLITTKPSSIRSITARSLSNLPLISPNDHWGTWTSLFAIGAFGIWSEKTKIGSTLSGALVSILVGLAASNLGVIANEAPAYSVVLGFLLPMAVPLLLFRADLRRVIKSTGTLLLAFLLGSVATTVGTVVAYVLVPMRSLGQDSWKIAAALMGRHIGGAVNYVAISEALGVSPSVLAAGLAADNVICAVYFTTLFALASKIPPETSMSTNAGTLTDVAMDVDSEPGNKLPVLRMATALAVSFAICKTCTFLAKYFGIQGGSLPAITAIVVILATAFPKQFAYLAPSGEAMALILMQVFFAVIGANGSIRNVIITAPSIFMFSLVQIAVHLAVILAFGKLFRFDLKLLLLASNANVGGPTTACGMATAKGWSSMVVPGILAGIFGIAIATFLGIVFGVKIVAEDFLWHTRGPKRGEPRGFAFIQYSTKEHFLIPTIKVSMQEAKLAKEKMHGKLACGRPLVVRLASEKYWWKQQRSCPKVWVTHIRQAFLMSRTAKIAAIKNKLKALEEDSSISKKQKLAESFQRSHFSSCQIPSTIITSIQAQPHHLSPSSSSSKTFLSPPLITTKPSSIRSVTARSLSNLPLISPNDHWGTWASLFAIGAIGIWSDRNMIGSTLSGALVSILVGLAASNLGVIANEAPTYSLMKAGTLTDVAMDVDSEPGNKLPVLRMATALAVSFAICKIGTFLAKYFGIQGGSLPAITAIVVILATAFPKQFAYLAPSGEAMALILTQVFFAVIGANGSIRNVIITAPSIFMFSLVQIAVHLGVILGFGKLFRFDFYFWHQMQMLVALQRHVKWPQQKGGVLWLFLAFLQAFLELPLRLFSALYLASK</sequence>
<dbReference type="SUPFAM" id="SSF54928">
    <property type="entry name" value="RNA-binding domain, RBD"/>
    <property type="match status" value="1"/>
</dbReference>
<dbReference type="Pfam" id="PF05684">
    <property type="entry name" value="DUF819"/>
    <property type="match status" value="2"/>
</dbReference>
<dbReference type="EMBL" id="PKMF04000115">
    <property type="protein sequence ID" value="KAK7849313.1"/>
    <property type="molecule type" value="Genomic_DNA"/>
</dbReference>
<dbReference type="Proteomes" id="UP000237347">
    <property type="component" value="Unassembled WGS sequence"/>
</dbReference>
<feature type="transmembrane region" description="Helical" evidence="2">
    <location>
        <begin position="135"/>
        <end position="154"/>
    </location>
</feature>
<dbReference type="PANTHER" id="PTHR34289:SF3">
    <property type="entry name" value="PROTEIN, PUTATIVE (DUF819)-RELATED"/>
    <property type="match status" value="1"/>
</dbReference>
<organism evidence="3 4">
    <name type="scientific">Quercus suber</name>
    <name type="common">Cork oak</name>
    <dbReference type="NCBI Taxonomy" id="58331"/>
    <lineage>
        <taxon>Eukaryota</taxon>
        <taxon>Viridiplantae</taxon>
        <taxon>Streptophyta</taxon>
        <taxon>Embryophyta</taxon>
        <taxon>Tracheophyta</taxon>
        <taxon>Spermatophyta</taxon>
        <taxon>Magnoliopsida</taxon>
        <taxon>eudicotyledons</taxon>
        <taxon>Gunneridae</taxon>
        <taxon>Pentapetalae</taxon>
        <taxon>rosids</taxon>
        <taxon>fabids</taxon>
        <taxon>Fagales</taxon>
        <taxon>Fagaceae</taxon>
        <taxon>Quercus</taxon>
    </lineage>
</organism>
<dbReference type="PANTHER" id="PTHR34289">
    <property type="entry name" value="PROTEIN, PUTATIVE (DUF819)-RELATED"/>
    <property type="match status" value="1"/>
</dbReference>
<feature type="transmembrane region" description="Helical" evidence="2">
    <location>
        <begin position="255"/>
        <end position="277"/>
    </location>
</feature>
<keyword evidence="2" id="KW-0472">Membrane</keyword>
<feature type="transmembrane region" description="Helical" evidence="2">
    <location>
        <begin position="778"/>
        <end position="797"/>
    </location>
</feature>
<dbReference type="InterPro" id="IPR035979">
    <property type="entry name" value="RBD_domain_sf"/>
</dbReference>
<dbReference type="GO" id="GO:0003676">
    <property type="term" value="F:nucleic acid binding"/>
    <property type="evidence" value="ECO:0007669"/>
    <property type="project" value="InterPro"/>
</dbReference>
<feature type="transmembrane region" description="Helical" evidence="2">
    <location>
        <begin position="883"/>
        <end position="908"/>
    </location>
</feature>
<keyword evidence="1" id="KW-0175">Coiled coil</keyword>
<feature type="transmembrane region" description="Helical" evidence="2">
    <location>
        <begin position="694"/>
        <end position="714"/>
    </location>
</feature>
<dbReference type="AlphaFoldDB" id="A0AAW0LFX3"/>
<accession>A0AAW0LFX3</accession>
<feature type="transmembrane region" description="Helical" evidence="2">
    <location>
        <begin position="192"/>
        <end position="214"/>
    </location>
</feature>
<gene>
    <name evidence="3" type="primary">yjcL_0</name>
    <name evidence="3" type="ORF">CFP56_003155</name>
</gene>
<keyword evidence="4" id="KW-1185">Reference proteome</keyword>
<feature type="transmembrane region" description="Helical" evidence="2">
    <location>
        <begin position="368"/>
        <end position="385"/>
    </location>
</feature>
<feature type="transmembrane region" description="Helical" evidence="2">
    <location>
        <begin position="803"/>
        <end position="820"/>
    </location>
</feature>
<dbReference type="InterPro" id="IPR008537">
    <property type="entry name" value="DUF819"/>
</dbReference>
<keyword evidence="2" id="KW-0812">Transmembrane</keyword>
<evidence type="ECO:0000313" key="4">
    <source>
        <dbReference type="Proteomes" id="UP000237347"/>
    </source>
</evidence>
<feature type="transmembrane region" description="Helical" evidence="2">
    <location>
        <begin position="745"/>
        <end position="766"/>
    </location>
</feature>
<feature type="transmembrane region" description="Helical" evidence="2">
    <location>
        <begin position="832"/>
        <end position="854"/>
    </location>
</feature>
<reference evidence="3 4" key="1">
    <citation type="journal article" date="2018" name="Sci. Data">
        <title>The draft genome sequence of cork oak.</title>
        <authorList>
            <person name="Ramos A.M."/>
            <person name="Usie A."/>
            <person name="Barbosa P."/>
            <person name="Barros P.M."/>
            <person name="Capote T."/>
            <person name="Chaves I."/>
            <person name="Simoes F."/>
            <person name="Abreu I."/>
            <person name="Carrasquinho I."/>
            <person name="Faro C."/>
            <person name="Guimaraes J.B."/>
            <person name="Mendonca D."/>
            <person name="Nobrega F."/>
            <person name="Rodrigues L."/>
            <person name="Saibo N.J.M."/>
            <person name="Varela M.C."/>
            <person name="Egas C."/>
            <person name="Matos J."/>
            <person name="Miguel C.M."/>
            <person name="Oliveira M.M."/>
            <person name="Ricardo C.P."/>
            <person name="Goncalves S."/>
        </authorList>
    </citation>
    <scope>NUCLEOTIDE SEQUENCE [LARGE SCALE GENOMIC DNA]</scope>
    <source>
        <strain evidence="4">cv. HL8</strain>
    </source>
</reference>
<keyword evidence="2" id="KW-1133">Transmembrane helix</keyword>
<name>A0AAW0LFX3_QUESU</name>
<protein>
    <submittedName>
        <fullName evidence="3">Membrane protein yjcl</fullName>
    </submittedName>
</protein>
<evidence type="ECO:0000256" key="2">
    <source>
        <dbReference type="SAM" id="Phobius"/>
    </source>
</evidence>
<feature type="coiled-coil region" evidence="1">
    <location>
        <begin position="568"/>
        <end position="595"/>
    </location>
</feature>
<dbReference type="Gene3D" id="3.30.70.330">
    <property type="match status" value="1"/>
</dbReference>
<evidence type="ECO:0000313" key="3">
    <source>
        <dbReference type="EMBL" id="KAK7849313.1"/>
    </source>
</evidence>
<comment type="caution">
    <text evidence="3">The sequence shown here is derived from an EMBL/GenBank/DDBJ whole genome shotgun (WGS) entry which is preliminary data.</text>
</comment>
<feature type="transmembrane region" description="Helical" evidence="2">
    <location>
        <begin position="160"/>
        <end position="180"/>
    </location>
</feature>
<dbReference type="InterPro" id="IPR012677">
    <property type="entry name" value="Nucleotide-bd_a/b_plait_sf"/>
</dbReference>
<feature type="transmembrane region" description="Helical" evidence="2">
    <location>
        <begin position="397"/>
        <end position="419"/>
    </location>
</feature>
<proteinExistence type="predicted"/>